<organism evidence="2 3">
    <name type="scientific">Kuenenia stuttgartiensis</name>
    <dbReference type="NCBI Taxonomy" id="174633"/>
    <lineage>
        <taxon>Bacteria</taxon>
        <taxon>Pseudomonadati</taxon>
        <taxon>Planctomycetota</taxon>
        <taxon>Candidatus Brocadiia</taxon>
        <taxon>Candidatus Brocadiales</taxon>
        <taxon>Candidatus Brocadiaceae</taxon>
        <taxon>Candidatus Kuenenia</taxon>
    </lineage>
</organism>
<name>A0A6G7GLJ7_KUEST</name>
<evidence type="ECO:0000313" key="2">
    <source>
        <dbReference type="EMBL" id="QII10232.1"/>
    </source>
</evidence>
<dbReference type="AlphaFoldDB" id="A0A6G7GLJ7"/>
<evidence type="ECO:0008006" key="4">
    <source>
        <dbReference type="Google" id="ProtNLM"/>
    </source>
</evidence>
<dbReference type="InterPro" id="IPR013762">
    <property type="entry name" value="Integrase-like_cat_sf"/>
</dbReference>
<dbReference type="GO" id="GO:0003677">
    <property type="term" value="F:DNA binding"/>
    <property type="evidence" value="ECO:0007669"/>
    <property type="project" value="InterPro"/>
</dbReference>
<gene>
    <name evidence="2" type="ORF">KsCSTR_08530</name>
</gene>
<dbReference type="Proteomes" id="UP000501926">
    <property type="component" value="Chromosome"/>
</dbReference>
<sequence>MRVQVAIKRAVQDAKICKRVATHTFRRSFATYLMKKAEPQ</sequence>
<accession>A0A6G7GLJ7</accession>
<evidence type="ECO:0000313" key="3">
    <source>
        <dbReference type="Proteomes" id="UP000501926"/>
    </source>
</evidence>
<proteinExistence type="predicted"/>
<dbReference type="SUPFAM" id="SSF56349">
    <property type="entry name" value="DNA breaking-rejoining enzymes"/>
    <property type="match status" value="1"/>
</dbReference>
<dbReference type="InterPro" id="IPR011010">
    <property type="entry name" value="DNA_brk_join_enz"/>
</dbReference>
<dbReference type="GO" id="GO:0015074">
    <property type="term" value="P:DNA integration"/>
    <property type="evidence" value="ECO:0007669"/>
    <property type="project" value="InterPro"/>
</dbReference>
<evidence type="ECO:0000256" key="1">
    <source>
        <dbReference type="ARBA" id="ARBA00023172"/>
    </source>
</evidence>
<keyword evidence="1" id="KW-0233">DNA recombination</keyword>
<reference evidence="2 3" key="1">
    <citation type="submission" date="2020-02" db="EMBL/GenBank/DDBJ databases">
        <title>Newly sequenced genome of strain CSTR1 showed variability in Candidatus Kuenenia stuttgartiensis genomes.</title>
        <authorList>
            <person name="Ding C."/>
            <person name="Adrian L."/>
        </authorList>
    </citation>
    <scope>NUCLEOTIDE SEQUENCE [LARGE SCALE GENOMIC DNA]</scope>
    <source>
        <strain evidence="2 3">CSTR1</strain>
    </source>
</reference>
<dbReference type="Gene3D" id="1.10.443.10">
    <property type="entry name" value="Intergrase catalytic core"/>
    <property type="match status" value="1"/>
</dbReference>
<dbReference type="EMBL" id="CP049055">
    <property type="protein sequence ID" value="QII10232.1"/>
    <property type="molecule type" value="Genomic_DNA"/>
</dbReference>
<protein>
    <recommendedName>
        <fullName evidence="4">Tyr recombinase domain-containing protein</fullName>
    </recommendedName>
</protein>
<dbReference type="GO" id="GO:0006310">
    <property type="term" value="P:DNA recombination"/>
    <property type="evidence" value="ECO:0007669"/>
    <property type="project" value="UniProtKB-KW"/>
</dbReference>